<reference evidence="2" key="1">
    <citation type="submission" date="2019-12" db="EMBL/GenBank/DDBJ databases">
        <title>Complete genome of Terracaulis silvestris 0127_4.</title>
        <authorList>
            <person name="Vieira S."/>
            <person name="Riedel T."/>
            <person name="Sproer C."/>
            <person name="Pascual J."/>
            <person name="Boedeker C."/>
            <person name="Overmann J."/>
        </authorList>
    </citation>
    <scope>NUCLEOTIDE SEQUENCE [LARGE SCALE GENOMIC DNA]</scope>
    <source>
        <strain evidence="2">0127_4</strain>
    </source>
</reference>
<dbReference type="AlphaFoldDB" id="A0A6I6MPA8"/>
<dbReference type="EMBL" id="CP047045">
    <property type="protein sequence ID" value="QGZ96539.1"/>
    <property type="molecule type" value="Genomic_DNA"/>
</dbReference>
<evidence type="ECO:0008006" key="3">
    <source>
        <dbReference type="Google" id="ProtNLM"/>
    </source>
</evidence>
<organism evidence="1 2">
    <name type="scientific">Terricaulis silvestris</name>
    <dbReference type="NCBI Taxonomy" id="2686094"/>
    <lineage>
        <taxon>Bacteria</taxon>
        <taxon>Pseudomonadati</taxon>
        <taxon>Pseudomonadota</taxon>
        <taxon>Alphaproteobacteria</taxon>
        <taxon>Caulobacterales</taxon>
        <taxon>Caulobacteraceae</taxon>
        <taxon>Terricaulis</taxon>
    </lineage>
</organism>
<keyword evidence="2" id="KW-1185">Reference proteome</keyword>
<dbReference type="RefSeq" id="WP_158767321.1">
    <property type="nucleotide sequence ID" value="NZ_CP047045.1"/>
</dbReference>
<dbReference type="KEGG" id="tsv:DSM104635_03399"/>
<evidence type="ECO:0000313" key="2">
    <source>
        <dbReference type="Proteomes" id="UP000431269"/>
    </source>
</evidence>
<dbReference type="Pfam" id="PF05565">
    <property type="entry name" value="Sipho_Gp157"/>
    <property type="match status" value="1"/>
</dbReference>
<accession>A0A6I6MPA8</accession>
<dbReference type="Proteomes" id="UP000431269">
    <property type="component" value="Chromosome"/>
</dbReference>
<name>A0A6I6MPA8_9CAUL</name>
<gene>
    <name evidence="1" type="ORF">DSM104635_03399</name>
</gene>
<evidence type="ECO:0000313" key="1">
    <source>
        <dbReference type="EMBL" id="QGZ96539.1"/>
    </source>
</evidence>
<protein>
    <recommendedName>
        <fullName evidence="3">Siphovirus Gp157</fullName>
    </recommendedName>
</protein>
<sequence>MRILTAIRANLEVHHETLEDPDLMLMLAEGETSLLETLDFMLEADLFDEGLLHGLKTQKDTLAVRLHRIEERRQSRRAILEQALLLMERKSLERPVATLSLSERPPNLIVEEEAQIPSRFFDLKPTLNRRLTKEALTSGEEVPGARLSNGSISLTVRRR</sequence>
<proteinExistence type="predicted"/>
<dbReference type="InterPro" id="IPR008840">
    <property type="entry name" value="Sipho_Gp157"/>
</dbReference>